<evidence type="ECO:0000256" key="1">
    <source>
        <dbReference type="SAM" id="MobiDB-lite"/>
    </source>
</evidence>
<evidence type="ECO:0000313" key="2">
    <source>
        <dbReference type="EMBL" id="KIW77963.1"/>
    </source>
</evidence>
<gene>
    <name evidence="2" type="ORF">Z517_07796</name>
</gene>
<dbReference type="EMBL" id="KN846973">
    <property type="protein sequence ID" value="KIW77963.1"/>
    <property type="molecule type" value="Genomic_DNA"/>
</dbReference>
<feature type="region of interest" description="Disordered" evidence="1">
    <location>
        <begin position="1"/>
        <end position="56"/>
    </location>
</feature>
<proteinExistence type="predicted"/>
<organism evidence="2 3">
    <name type="scientific">Fonsecaea pedrosoi CBS 271.37</name>
    <dbReference type="NCBI Taxonomy" id="1442368"/>
    <lineage>
        <taxon>Eukaryota</taxon>
        <taxon>Fungi</taxon>
        <taxon>Dikarya</taxon>
        <taxon>Ascomycota</taxon>
        <taxon>Pezizomycotina</taxon>
        <taxon>Eurotiomycetes</taxon>
        <taxon>Chaetothyriomycetidae</taxon>
        <taxon>Chaetothyriales</taxon>
        <taxon>Herpotrichiellaceae</taxon>
        <taxon>Fonsecaea</taxon>
    </lineage>
</organism>
<dbReference type="GeneID" id="25307286"/>
<dbReference type="VEuPathDB" id="FungiDB:Z517_07796"/>
<accession>A0A0D2GBG5</accession>
<reference evidence="2 3" key="1">
    <citation type="submission" date="2015-01" db="EMBL/GenBank/DDBJ databases">
        <title>The Genome Sequence of Fonsecaea pedrosoi CBS 271.37.</title>
        <authorList>
            <consortium name="The Broad Institute Genomics Platform"/>
            <person name="Cuomo C."/>
            <person name="de Hoog S."/>
            <person name="Gorbushina A."/>
            <person name="Stielow B."/>
            <person name="Teixiera M."/>
            <person name="Abouelleil A."/>
            <person name="Chapman S.B."/>
            <person name="Priest M."/>
            <person name="Young S.K."/>
            <person name="Wortman J."/>
            <person name="Nusbaum C."/>
            <person name="Birren B."/>
        </authorList>
    </citation>
    <scope>NUCLEOTIDE SEQUENCE [LARGE SCALE GENOMIC DNA]</scope>
    <source>
        <strain evidence="2 3">CBS 271.37</strain>
    </source>
</reference>
<dbReference type="HOGENOM" id="CLU_598517_0_0_1"/>
<protein>
    <submittedName>
        <fullName evidence="2">Uncharacterized protein</fullName>
    </submittedName>
</protein>
<dbReference type="OrthoDB" id="4152838at2759"/>
<keyword evidence="3" id="KW-1185">Reference proteome</keyword>
<feature type="region of interest" description="Disordered" evidence="1">
    <location>
        <begin position="372"/>
        <end position="395"/>
    </location>
</feature>
<dbReference type="AlphaFoldDB" id="A0A0D2GBG5"/>
<name>A0A0D2GBG5_9EURO</name>
<sequence>MDVASSSRDEGLVRIPGLQEPSASRKHQILQESAMSRPKGKRAGRPWSFETPCPGTSVWDINRNLEEVPVLQGKRKDPPAWDSHSEDKQLKCSLEHKRSRSSASDCGGDPILQQIERLQSEIRAKNEKYEPLAYLEMEEIRPPLRPPTTSPITQEQLVNEVRGIYAGLVMVEKKCIEICEARSASPTKPLSDMQWQALLALHRTLLHEHHDFLLATHHPLASPALKRLAIEYDLPGRLWRSSNKAILEILRQRIPNHLEHMISYIYLSFDMLRRLDSKFPELRESWAECMHDLDTYRDFLEGIRNSASNNDKGLPPSSVVHEHLQVHWDKGESSSSVGGHWDPAFSSPGKDVQPVFPSFSGTGSINWPFGASDPDSSKASSSPLLLSGTSSESADDGMNIQEEFDAWFGDLNPKLFDAEGKNKWVLMGWLHFGRHLARSFWSYRRVFKVLLLNVLL</sequence>
<feature type="region of interest" description="Disordered" evidence="1">
    <location>
        <begin position="70"/>
        <end position="108"/>
    </location>
</feature>
<evidence type="ECO:0000313" key="3">
    <source>
        <dbReference type="Proteomes" id="UP000053029"/>
    </source>
</evidence>
<dbReference type="STRING" id="1442368.A0A0D2GBG5"/>
<feature type="compositionally biased region" description="Basic and acidic residues" evidence="1">
    <location>
        <begin position="74"/>
        <end position="96"/>
    </location>
</feature>
<dbReference type="RefSeq" id="XP_013281771.1">
    <property type="nucleotide sequence ID" value="XM_013426317.1"/>
</dbReference>
<feature type="compositionally biased region" description="Low complexity" evidence="1">
    <location>
        <begin position="372"/>
        <end position="392"/>
    </location>
</feature>
<dbReference type="Proteomes" id="UP000053029">
    <property type="component" value="Unassembled WGS sequence"/>
</dbReference>